<proteinExistence type="predicted"/>
<organism evidence="3 4">
    <name type="scientific">Rhizoctonia solani</name>
    <dbReference type="NCBI Taxonomy" id="456999"/>
    <lineage>
        <taxon>Eukaryota</taxon>
        <taxon>Fungi</taxon>
        <taxon>Dikarya</taxon>
        <taxon>Basidiomycota</taxon>
        <taxon>Agaricomycotina</taxon>
        <taxon>Agaricomycetes</taxon>
        <taxon>Cantharellales</taxon>
        <taxon>Ceratobasidiaceae</taxon>
        <taxon>Rhizoctonia</taxon>
    </lineage>
</organism>
<gene>
    <name evidence="3" type="ORF">RDB_LOCUS162640</name>
</gene>
<dbReference type="Pfam" id="PF05699">
    <property type="entry name" value="Dimer_Tnp_hAT"/>
    <property type="match status" value="1"/>
</dbReference>
<feature type="region of interest" description="Disordered" evidence="1">
    <location>
        <begin position="104"/>
        <end position="144"/>
    </location>
</feature>
<feature type="domain" description="HAT C-terminal dimerisation" evidence="2">
    <location>
        <begin position="11"/>
        <end position="81"/>
    </location>
</feature>
<comment type="caution">
    <text evidence="3">The sequence shown here is derived from an EMBL/GenBank/DDBJ whole genome shotgun (WGS) entry which is preliminary data.</text>
</comment>
<protein>
    <recommendedName>
        <fullName evidence="2">HAT C-terminal dimerisation domain-containing protein</fullName>
    </recommendedName>
</protein>
<dbReference type="SUPFAM" id="SSF53098">
    <property type="entry name" value="Ribonuclease H-like"/>
    <property type="match status" value="1"/>
</dbReference>
<dbReference type="AlphaFoldDB" id="A0A8H3GRX0"/>
<feature type="compositionally biased region" description="Polar residues" evidence="1">
    <location>
        <begin position="117"/>
        <end position="137"/>
    </location>
</feature>
<evidence type="ECO:0000313" key="4">
    <source>
        <dbReference type="Proteomes" id="UP000663846"/>
    </source>
</evidence>
<reference evidence="3" key="1">
    <citation type="submission" date="2021-01" db="EMBL/GenBank/DDBJ databases">
        <authorList>
            <person name="Kaushik A."/>
        </authorList>
    </citation>
    <scope>NUCLEOTIDE SEQUENCE</scope>
    <source>
        <strain evidence="3">AG1-1C</strain>
    </source>
</reference>
<sequence>MHEEMAHSQGKDVDIIKVWETLDDGSFSGRNWLVKLAIRILSVVANSAGCERLFSQMGRIHTKYRARLNLQRVRNTVVLKSALMRQFEESSETKHRKLKRKIRDYEEEEPEVGEPPNNSILQDSNTCNGLNESNAASTAEPPDEIETHNYDFTEAEVEVVLRGDSEGLLRTMANKLVNDTLMDDTTTAEINQYIRNAANPAPLIRSALFGRPERTPLSSLFNFSNPNHSVPPAPPGTAHSSALKPKSFDMYWRGAIKSLECRLDELKLSQGLVSVQKPCSNAPAGEE</sequence>
<dbReference type="EMBL" id="CAJMWS010000775">
    <property type="protein sequence ID" value="CAE6462900.1"/>
    <property type="molecule type" value="Genomic_DNA"/>
</dbReference>
<evidence type="ECO:0000259" key="2">
    <source>
        <dbReference type="Pfam" id="PF05699"/>
    </source>
</evidence>
<dbReference type="GO" id="GO:0046983">
    <property type="term" value="F:protein dimerization activity"/>
    <property type="evidence" value="ECO:0007669"/>
    <property type="project" value="InterPro"/>
</dbReference>
<name>A0A8H3GRX0_9AGAM</name>
<evidence type="ECO:0000313" key="3">
    <source>
        <dbReference type="EMBL" id="CAE6462900.1"/>
    </source>
</evidence>
<dbReference type="InterPro" id="IPR008906">
    <property type="entry name" value="HATC_C_dom"/>
</dbReference>
<accession>A0A8H3GRX0</accession>
<dbReference type="Proteomes" id="UP000663846">
    <property type="component" value="Unassembled WGS sequence"/>
</dbReference>
<dbReference type="InterPro" id="IPR012337">
    <property type="entry name" value="RNaseH-like_sf"/>
</dbReference>
<evidence type="ECO:0000256" key="1">
    <source>
        <dbReference type="SAM" id="MobiDB-lite"/>
    </source>
</evidence>